<dbReference type="Proteomes" id="UP000594638">
    <property type="component" value="Unassembled WGS sequence"/>
</dbReference>
<proteinExistence type="predicted"/>
<dbReference type="EMBL" id="CACTIH010003650">
    <property type="protein sequence ID" value="CAA2980638.1"/>
    <property type="molecule type" value="Genomic_DNA"/>
</dbReference>
<organism evidence="1 2">
    <name type="scientific">Olea europaea subsp. europaea</name>
    <dbReference type="NCBI Taxonomy" id="158383"/>
    <lineage>
        <taxon>Eukaryota</taxon>
        <taxon>Viridiplantae</taxon>
        <taxon>Streptophyta</taxon>
        <taxon>Embryophyta</taxon>
        <taxon>Tracheophyta</taxon>
        <taxon>Spermatophyta</taxon>
        <taxon>Magnoliopsida</taxon>
        <taxon>eudicotyledons</taxon>
        <taxon>Gunneridae</taxon>
        <taxon>Pentapetalae</taxon>
        <taxon>asterids</taxon>
        <taxon>lamiids</taxon>
        <taxon>Lamiales</taxon>
        <taxon>Oleaceae</taxon>
        <taxon>Oleeae</taxon>
        <taxon>Olea</taxon>
    </lineage>
</organism>
<sequence>MDWNFEIIYLNSSNPPKPYLEIEFRTYEVEPIRITYQFVVVNISETQIYVKNLTLQLAMACYGMEQDPNKTDIDIDLSRSPYSFSDSNQITVVGCDDLALVESNKSNANSSVAAVSYCTPSNTKIYYGSIGSCANTYGYFWAFISKGDYLKVRLMDAHIIWSKSKVYP</sequence>
<evidence type="ECO:0000313" key="2">
    <source>
        <dbReference type="Proteomes" id="UP000594638"/>
    </source>
</evidence>
<name>A0A8S0RLA5_OLEEU</name>
<accession>A0A8S0RLA5</accession>
<dbReference type="Gramene" id="OE9A054536T1">
    <property type="protein sequence ID" value="OE9A054536C1"/>
    <property type="gene ID" value="OE9A054536"/>
</dbReference>
<keyword evidence="2" id="KW-1185">Reference proteome</keyword>
<evidence type="ECO:0000313" key="1">
    <source>
        <dbReference type="EMBL" id="CAA2980638.1"/>
    </source>
</evidence>
<reference evidence="1 2" key="1">
    <citation type="submission" date="2019-12" db="EMBL/GenBank/DDBJ databases">
        <authorList>
            <person name="Alioto T."/>
            <person name="Alioto T."/>
            <person name="Gomez Garrido J."/>
        </authorList>
    </citation>
    <scope>NUCLEOTIDE SEQUENCE [LARGE SCALE GENOMIC DNA]</scope>
</reference>
<protein>
    <submittedName>
        <fullName evidence="1">Uncharacterized protein</fullName>
    </submittedName>
</protein>
<dbReference type="AlphaFoldDB" id="A0A8S0RLA5"/>
<gene>
    <name evidence="1" type="ORF">OLEA9_A054536</name>
</gene>
<comment type="caution">
    <text evidence="1">The sequence shown here is derived from an EMBL/GenBank/DDBJ whole genome shotgun (WGS) entry which is preliminary data.</text>
</comment>